<dbReference type="Proteomes" id="UP000663929">
    <property type="component" value="Chromosome"/>
</dbReference>
<dbReference type="KEGG" id="scor:J3U87_11790"/>
<name>A0A8A4TVI1_SULCO</name>
<protein>
    <submittedName>
        <fullName evidence="2">YHS domain-containing protein</fullName>
    </submittedName>
</protein>
<accession>A0A8A4TVI1</accession>
<feature type="domain" description="YHS" evidence="1">
    <location>
        <begin position="55"/>
        <end position="101"/>
    </location>
</feature>
<dbReference type="NCBIfam" id="NF041384">
    <property type="entry name" value="YHS_seleno_dom"/>
    <property type="match status" value="1"/>
</dbReference>
<evidence type="ECO:0000259" key="1">
    <source>
        <dbReference type="Pfam" id="PF04945"/>
    </source>
</evidence>
<reference evidence="2" key="1">
    <citation type="submission" date="2021-03" db="EMBL/GenBank/DDBJ databases">
        <title>Acanthopleuribacteraceae sp. M133.</title>
        <authorList>
            <person name="Wang G."/>
        </authorList>
    </citation>
    <scope>NUCLEOTIDE SEQUENCE</scope>
    <source>
        <strain evidence="2">M133</strain>
    </source>
</reference>
<dbReference type="AlphaFoldDB" id="A0A8A4TVI1"/>
<evidence type="ECO:0000313" key="3">
    <source>
        <dbReference type="Proteomes" id="UP000663929"/>
    </source>
</evidence>
<dbReference type="EMBL" id="CP071793">
    <property type="protein sequence ID" value="QTD53134.1"/>
    <property type="molecule type" value="Genomic_DNA"/>
</dbReference>
<dbReference type="InterPro" id="IPR007029">
    <property type="entry name" value="YHS_dom"/>
</dbReference>
<proteinExistence type="predicted"/>
<evidence type="ECO:0000313" key="2">
    <source>
        <dbReference type="EMBL" id="QTD53134.1"/>
    </source>
</evidence>
<gene>
    <name evidence="2" type="ORF">J3U87_11790</name>
</gene>
<organism evidence="2 3">
    <name type="scientific">Sulfidibacter corallicola</name>
    <dbReference type="NCBI Taxonomy" id="2818388"/>
    <lineage>
        <taxon>Bacteria</taxon>
        <taxon>Pseudomonadati</taxon>
        <taxon>Acidobacteriota</taxon>
        <taxon>Holophagae</taxon>
        <taxon>Acanthopleuribacterales</taxon>
        <taxon>Acanthopleuribacteraceae</taxon>
        <taxon>Sulfidibacter</taxon>
    </lineage>
</organism>
<dbReference type="Pfam" id="PF04945">
    <property type="entry name" value="YHS"/>
    <property type="match status" value="1"/>
</dbReference>
<keyword evidence="3" id="KW-1185">Reference proteome</keyword>
<sequence>MNGFVAHPITAKVGSRLRRLPLLVMLGAFLAAPLMALDPVNQTFFGVAIKGYDPVAYFTDSKPVKGNKQFKHEWQGATWHFSNQANLDKFKQSPDQYAPQYGGYCAWAVSQNSTAGIDPDAWKIVDGKLYLNYSKKIQKQWEEDIPGFIKAADKNWPGLLSK</sequence>